<feature type="compositionally biased region" description="Polar residues" evidence="1">
    <location>
        <begin position="714"/>
        <end position="724"/>
    </location>
</feature>
<dbReference type="InParanoid" id="B7FUX0"/>
<feature type="region of interest" description="Disordered" evidence="1">
    <location>
        <begin position="187"/>
        <end position="646"/>
    </location>
</feature>
<feature type="compositionally biased region" description="Basic and acidic residues" evidence="1">
    <location>
        <begin position="294"/>
        <end position="306"/>
    </location>
</feature>
<feature type="compositionally biased region" description="Basic residues" evidence="1">
    <location>
        <begin position="882"/>
        <end position="893"/>
    </location>
</feature>
<dbReference type="HOGENOM" id="CLU_341459_0_0_1"/>
<organism evidence="2 3">
    <name type="scientific">Phaeodactylum tricornutum (strain CCAP 1055/1)</name>
    <dbReference type="NCBI Taxonomy" id="556484"/>
    <lineage>
        <taxon>Eukaryota</taxon>
        <taxon>Sar</taxon>
        <taxon>Stramenopiles</taxon>
        <taxon>Ochrophyta</taxon>
        <taxon>Bacillariophyta</taxon>
        <taxon>Bacillariophyceae</taxon>
        <taxon>Bacillariophycidae</taxon>
        <taxon>Naviculales</taxon>
        <taxon>Phaeodactylaceae</taxon>
        <taxon>Phaeodactylum</taxon>
    </lineage>
</organism>
<feature type="compositionally biased region" description="Acidic residues" evidence="1">
    <location>
        <begin position="329"/>
        <end position="339"/>
    </location>
</feature>
<reference evidence="2 3" key="1">
    <citation type="journal article" date="2008" name="Nature">
        <title>The Phaeodactylum genome reveals the evolutionary history of diatom genomes.</title>
        <authorList>
            <person name="Bowler C."/>
            <person name="Allen A.E."/>
            <person name="Badger J.H."/>
            <person name="Grimwood J."/>
            <person name="Jabbari K."/>
            <person name="Kuo A."/>
            <person name="Maheswari U."/>
            <person name="Martens C."/>
            <person name="Maumus F."/>
            <person name="Otillar R.P."/>
            <person name="Rayko E."/>
            <person name="Salamov A."/>
            <person name="Vandepoele K."/>
            <person name="Beszteri B."/>
            <person name="Gruber A."/>
            <person name="Heijde M."/>
            <person name="Katinka M."/>
            <person name="Mock T."/>
            <person name="Valentin K."/>
            <person name="Verret F."/>
            <person name="Berges J.A."/>
            <person name="Brownlee C."/>
            <person name="Cadoret J.P."/>
            <person name="Chiovitti A."/>
            <person name="Choi C.J."/>
            <person name="Coesel S."/>
            <person name="De Martino A."/>
            <person name="Detter J.C."/>
            <person name="Durkin C."/>
            <person name="Falciatore A."/>
            <person name="Fournet J."/>
            <person name="Haruta M."/>
            <person name="Huysman M.J."/>
            <person name="Jenkins B.D."/>
            <person name="Jiroutova K."/>
            <person name="Jorgensen R.E."/>
            <person name="Joubert Y."/>
            <person name="Kaplan A."/>
            <person name="Kroger N."/>
            <person name="Kroth P.G."/>
            <person name="La Roche J."/>
            <person name="Lindquist E."/>
            <person name="Lommer M."/>
            <person name="Martin-Jezequel V."/>
            <person name="Lopez P.J."/>
            <person name="Lucas S."/>
            <person name="Mangogna M."/>
            <person name="McGinnis K."/>
            <person name="Medlin L.K."/>
            <person name="Montsant A."/>
            <person name="Oudot-Le Secq M.P."/>
            <person name="Napoli C."/>
            <person name="Obornik M."/>
            <person name="Parker M.S."/>
            <person name="Petit J.L."/>
            <person name="Porcel B.M."/>
            <person name="Poulsen N."/>
            <person name="Robison M."/>
            <person name="Rychlewski L."/>
            <person name="Rynearson T.A."/>
            <person name="Schmutz J."/>
            <person name="Shapiro H."/>
            <person name="Siaut M."/>
            <person name="Stanley M."/>
            <person name="Sussman M.R."/>
            <person name="Taylor A.R."/>
            <person name="Vardi A."/>
            <person name="von Dassow P."/>
            <person name="Vyverman W."/>
            <person name="Willis A."/>
            <person name="Wyrwicz L.S."/>
            <person name="Rokhsar D.S."/>
            <person name="Weissenbach J."/>
            <person name="Armbrust E.V."/>
            <person name="Green B.R."/>
            <person name="Van de Peer Y."/>
            <person name="Grigoriev I.V."/>
        </authorList>
    </citation>
    <scope>NUCLEOTIDE SEQUENCE [LARGE SCALE GENOMIC DNA]</scope>
    <source>
        <strain evidence="2 3">CCAP 1055/1</strain>
    </source>
</reference>
<keyword evidence="3" id="KW-1185">Reference proteome</keyword>
<dbReference type="AlphaFoldDB" id="B7FUX0"/>
<reference evidence="3" key="2">
    <citation type="submission" date="2008-08" db="EMBL/GenBank/DDBJ databases">
        <authorList>
            <consortium name="Diatom Consortium"/>
            <person name="Grigoriev I."/>
            <person name="Grimwood J."/>
            <person name="Kuo A."/>
            <person name="Otillar R.P."/>
            <person name="Salamov A."/>
            <person name="Detter J.C."/>
            <person name="Lindquist E."/>
            <person name="Shapiro H."/>
            <person name="Lucas S."/>
            <person name="Glavina del Rio T."/>
            <person name="Pitluck S."/>
            <person name="Rokhsar D."/>
            <person name="Bowler C."/>
        </authorList>
    </citation>
    <scope>GENOME REANNOTATION</scope>
    <source>
        <strain evidence="3">CCAP 1055/1</strain>
    </source>
</reference>
<dbReference type="KEGG" id="pti:PHATRDRAFT_44680"/>
<feature type="compositionally biased region" description="Basic and acidic residues" evidence="1">
    <location>
        <begin position="745"/>
        <end position="770"/>
    </location>
</feature>
<feature type="compositionally biased region" description="Low complexity" evidence="1">
    <location>
        <begin position="238"/>
        <end position="266"/>
    </location>
</feature>
<dbReference type="PaxDb" id="2850-Phatr44680"/>
<feature type="region of interest" description="Disordered" evidence="1">
    <location>
        <begin position="690"/>
        <end position="893"/>
    </location>
</feature>
<feature type="compositionally biased region" description="Polar residues" evidence="1">
    <location>
        <begin position="307"/>
        <end position="322"/>
    </location>
</feature>
<feature type="compositionally biased region" description="Low complexity" evidence="1">
    <location>
        <begin position="821"/>
        <end position="832"/>
    </location>
</feature>
<accession>B7FUX0</accession>
<feature type="compositionally biased region" description="Polar residues" evidence="1">
    <location>
        <begin position="381"/>
        <end position="408"/>
    </location>
</feature>
<evidence type="ECO:0000313" key="2">
    <source>
        <dbReference type="EMBL" id="EEC50335.1"/>
    </source>
</evidence>
<feature type="compositionally biased region" description="Acidic residues" evidence="1">
    <location>
        <begin position="422"/>
        <end position="432"/>
    </location>
</feature>
<feature type="compositionally biased region" description="Acidic residues" evidence="1">
    <location>
        <begin position="614"/>
        <end position="623"/>
    </location>
</feature>
<feature type="compositionally biased region" description="Low complexity" evidence="1">
    <location>
        <begin position="696"/>
        <end position="708"/>
    </location>
</feature>
<dbReference type="Proteomes" id="UP000000759">
    <property type="component" value="Chromosome 4"/>
</dbReference>
<evidence type="ECO:0000256" key="1">
    <source>
        <dbReference type="SAM" id="MobiDB-lite"/>
    </source>
</evidence>
<feature type="compositionally biased region" description="Basic and acidic residues" evidence="1">
    <location>
        <begin position="859"/>
        <end position="881"/>
    </location>
</feature>
<dbReference type="RefSeq" id="XP_002178670.1">
    <property type="nucleotide sequence ID" value="XM_002178634.1"/>
</dbReference>
<feature type="compositionally biased region" description="Acidic residues" evidence="1">
    <location>
        <begin position="484"/>
        <end position="494"/>
    </location>
</feature>
<sequence>MYFRMTFRNELSRSREQRWSSKKRVKVLWVLLVCSTSFYPLKSPTGEESTQIRVYRDSRVCTMNSVATDNPAIPAWKKKLLEKKETISNDPNFDPTLPAWKQSLLQKKAKEAPGTESFGQDESSKSSQPAWMQETLKRRANRGTVSVPKSPKHEETDDDAASEDKKPEWMKKFNKMNFRKVDDSDVLEVSGKQDPSIVRNSNGVVVHHVGASSPLNHRSQDKYKKDRHEQRYTEERFNSSSNSTQLNDSSSSLVLNGSSNNLSHDSSPSKKPYLAKTGIQESEQKPCDGIPHTSVKDSESLDKSKQESAQASQYKQSPSTTMKKVLIDNSDEEDSDVLEDDRATNYRGMETRKTAGGTDKDGSDDDSSSEETPKKAVIHPSPSSFTPSGNSTTGIGPNNPTNASNSGRSYKVESKSKVAAVDSDDSDDDSSIEEPSKKPLVRPTPPSLAPTKSYDTSTSDKDRTKAPFSVGSAKAGPKKSVADVDSDDSDDDSSIEAPPKNTVARHSQPTQVSTNSNNKSTSDKDMTSASANARSAKNPKHSGNYIDSDDSDDDSSSEGPPKKPVVLHASLSERQVASVAAVIKKEESDGTDSDDKNTNVYSMKSIPKVRDYTDSEDESDDDSGSSLDIPVLSKKDEKRAKPRRISDFLSADAKTRVPKGFDMAVGDLDSVDGSDDGTFLDACAYLKEQEKRQKARAAANAASAKLQAPVNNFPPATQMSISKKSTMDEATQLDLGSKKHKKHNKDVSKSSVEEREKVHKGDACGPEKSKKTSKRGKKETTKSEKKTMLHKSGKSASAEKNHIYESSTGSTDSKKIKVAESPVSSNPDPNSPTKARSEKKKTATASSDGEKKKKKAKADKKEKEKRKETADTDDKSKLKPDKSKRKSRRSADL</sequence>
<feature type="compositionally biased region" description="Basic and acidic residues" evidence="1">
    <location>
        <begin position="218"/>
        <end position="237"/>
    </location>
</feature>
<proteinExistence type="predicted"/>
<dbReference type="GeneID" id="7197917"/>
<feature type="compositionally biased region" description="Polar residues" evidence="1">
    <location>
        <begin position="117"/>
        <end position="130"/>
    </location>
</feature>
<dbReference type="EMBL" id="CM000607">
    <property type="protein sequence ID" value="EEC50335.1"/>
    <property type="molecule type" value="Genomic_DNA"/>
</dbReference>
<feature type="compositionally biased region" description="Basic and acidic residues" evidence="1">
    <location>
        <begin position="583"/>
        <end position="597"/>
    </location>
</feature>
<feature type="compositionally biased region" description="Acidic residues" evidence="1">
    <location>
        <begin position="547"/>
        <end position="556"/>
    </location>
</feature>
<gene>
    <name evidence="2" type="ORF">PHATRDRAFT_44680</name>
</gene>
<feature type="region of interest" description="Disordered" evidence="1">
    <location>
        <begin position="106"/>
        <end position="168"/>
    </location>
</feature>
<feature type="compositionally biased region" description="Basic and acidic residues" evidence="1">
    <location>
        <begin position="778"/>
        <end position="787"/>
    </location>
</feature>
<name>B7FUX0_PHATC</name>
<protein>
    <submittedName>
        <fullName evidence="2">Uncharacterized protein</fullName>
    </submittedName>
</protein>
<feature type="compositionally biased region" description="Basic and acidic residues" evidence="1">
    <location>
        <begin position="340"/>
        <end position="361"/>
    </location>
</feature>
<evidence type="ECO:0000313" key="3">
    <source>
        <dbReference type="Proteomes" id="UP000000759"/>
    </source>
</evidence>